<accession>A0A3D8R0A8</accession>
<sequence>MGKIQLPPSPQATATNPSSASSLPDELPSYDEVTQPIEPYRDAEQENHLSPPPNAYHIPGQQRYNSIRPAQRFSGSVTLDPDYSRHAETLERFIEAQTRLPPRPCLSVHGTHKESRRSGNETKTENVTDFDFRIDLTRTILRWGRNELSGPSERWSYTTVVSDTDGQKAYRGGRIKARSGKKTGRIALGEGDEGERLMDLENQEDYPGVKGWCERFCNDPAPVKSFTYRRSLHGFDARPMRDSLTSHIRSTGYAGHIVINPVVANGFVTVYSPHWINTLRNNAYVYWICIILQLWILTWPLICFMERRYEVVHSKWFSSKTVCDASAPGGVRKCYAAGPGMDEARAAEMWAPVVREAAWQGRVDGCILGEAEIEELRRKGIERREQLGENGNDLPRRGQSVLGAMGIRSIGGVNVTGAWGGDSSSASSSRFSIRMG</sequence>
<feature type="compositionally biased region" description="Polar residues" evidence="1">
    <location>
        <begin position="11"/>
        <end position="22"/>
    </location>
</feature>
<dbReference type="GeneID" id="38119671"/>
<dbReference type="EMBL" id="PVWQ01000012">
    <property type="protein sequence ID" value="RDW67435.1"/>
    <property type="molecule type" value="Genomic_DNA"/>
</dbReference>
<dbReference type="AlphaFoldDB" id="A0A3D8R0A8"/>
<reference evidence="3 4" key="1">
    <citation type="journal article" date="2018" name="IMA Fungus">
        <title>IMA Genome-F 9: Draft genome sequence of Annulohypoxylon stygium, Aspergillus mulundensis, Berkeleyomyces basicola (syn. Thielaviopsis basicola), Ceratocystis smalleyi, two Cercospora beticola strains, Coleophoma cylindrospora, Fusarium fracticaudum, Phialophora cf. hyalina, and Morchella septimelata.</title>
        <authorList>
            <person name="Wingfield B.D."/>
            <person name="Bills G.F."/>
            <person name="Dong Y."/>
            <person name="Huang W."/>
            <person name="Nel W.J."/>
            <person name="Swalarsk-Parry B.S."/>
            <person name="Vaghefi N."/>
            <person name="Wilken P.M."/>
            <person name="An Z."/>
            <person name="de Beer Z.W."/>
            <person name="De Vos L."/>
            <person name="Chen L."/>
            <person name="Duong T.A."/>
            <person name="Gao Y."/>
            <person name="Hammerbacher A."/>
            <person name="Kikkert J.R."/>
            <person name="Li Y."/>
            <person name="Li H."/>
            <person name="Li K."/>
            <person name="Li Q."/>
            <person name="Liu X."/>
            <person name="Ma X."/>
            <person name="Naidoo K."/>
            <person name="Pethybridge S.J."/>
            <person name="Sun J."/>
            <person name="Steenkamp E.T."/>
            <person name="van der Nest M.A."/>
            <person name="van Wyk S."/>
            <person name="Wingfield M.J."/>
            <person name="Xiong C."/>
            <person name="Yue Q."/>
            <person name="Zhang X."/>
        </authorList>
    </citation>
    <scope>NUCLEOTIDE SEQUENCE [LARGE SCALE GENOMIC DNA]</scope>
    <source>
        <strain evidence="3 4">DSM 5745</strain>
    </source>
</reference>
<keyword evidence="4" id="KW-1185">Reference proteome</keyword>
<dbReference type="PANTHER" id="PTHR37848:SF1">
    <property type="entry name" value="SUN DOMAIN-CONTAINING PROTEIN"/>
    <property type="match status" value="1"/>
</dbReference>
<feature type="compositionally biased region" description="Basic and acidic residues" evidence="1">
    <location>
        <begin position="111"/>
        <end position="123"/>
    </location>
</feature>
<feature type="transmembrane region" description="Helical" evidence="2">
    <location>
        <begin position="284"/>
        <end position="305"/>
    </location>
</feature>
<evidence type="ECO:0000313" key="4">
    <source>
        <dbReference type="Proteomes" id="UP000256690"/>
    </source>
</evidence>
<evidence type="ECO:0000256" key="2">
    <source>
        <dbReference type="SAM" id="Phobius"/>
    </source>
</evidence>
<keyword evidence="2" id="KW-0472">Membrane</keyword>
<comment type="caution">
    <text evidence="3">The sequence shown here is derived from an EMBL/GenBank/DDBJ whole genome shotgun (WGS) entry which is preliminary data.</text>
</comment>
<evidence type="ECO:0000256" key="1">
    <source>
        <dbReference type="SAM" id="MobiDB-lite"/>
    </source>
</evidence>
<keyword evidence="2" id="KW-1133">Transmembrane helix</keyword>
<proteinExistence type="predicted"/>
<organism evidence="3 4">
    <name type="scientific">Aspergillus mulundensis</name>
    <dbReference type="NCBI Taxonomy" id="1810919"/>
    <lineage>
        <taxon>Eukaryota</taxon>
        <taxon>Fungi</taxon>
        <taxon>Dikarya</taxon>
        <taxon>Ascomycota</taxon>
        <taxon>Pezizomycotina</taxon>
        <taxon>Eurotiomycetes</taxon>
        <taxon>Eurotiomycetidae</taxon>
        <taxon>Eurotiales</taxon>
        <taxon>Aspergillaceae</taxon>
        <taxon>Aspergillus</taxon>
        <taxon>Aspergillus subgen. Nidulantes</taxon>
    </lineage>
</organism>
<protein>
    <submittedName>
        <fullName evidence="3">Uncharacterized protein</fullName>
    </submittedName>
</protein>
<name>A0A3D8R0A8_9EURO</name>
<dbReference type="OrthoDB" id="2105912at2759"/>
<dbReference type="Proteomes" id="UP000256690">
    <property type="component" value="Unassembled WGS sequence"/>
</dbReference>
<evidence type="ECO:0000313" key="3">
    <source>
        <dbReference type="EMBL" id="RDW67435.1"/>
    </source>
</evidence>
<feature type="region of interest" description="Disordered" evidence="1">
    <location>
        <begin position="1"/>
        <end position="60"/>
    </location>
</feature>
<dbReference type="PANTHER" id="PTHR37848">
    <property type="entry name" value="EXPRESSED PROTEIN"/>
    <property type="match status" value="1"/>
</dbReference>
<dbReference type="RefSeq" id="XP_026600403.1">
    <property type="nucleotide sequence ID" value="XM_026751317.1"/>
</dbReference>
<feature type="region of interest" description="Disordered" evidence="1">
    <location>
        <begin position="102"/>
        <end position="123"/>
    </location>
</feature>
<gene>
    <name evidence="3" type="ORF">DSM5745_09301</name>
</gene>
<keyword evidence="2" id="KW-0812">Transmembrane</keyword>